<dbReference type="AlphaFoldDB" id="D7FFI0"/>
<protein>
    <submittedName>
        <fullName evidence="1">Uncharacterized protein</fullName>
    </submittedName>
</protein>
<gene>
    <name evidence="1" type="ordered locus">HPB8_1380</name>
</gene>
<dbReference type="KEGG" id="hpl:HPB8_1380"/>
<sequence length="49" mass="5645">MRLNSALKSIHSLKAFCLLFENYGAFKFCKIIVCCLITPNPLKKRAVWN</sequence>
<dbReference type="EMBL" id="FN598874">
    <property type="protein sequence ID" value="CBI66937.1"/>
    <property type="molecule type" value="Genomic_DNA"/>
</dbReference>
<evidence type="ECO:0000313" key="2">
    <source>
        <dbReference type="Proteomes" id="UP000007091"/>
    </source>
</evidence>
<proteinExistence type="predicted"/>
<reference evidence="1 2" key="1">
    <citation type="journal article" date="2010" name="BMC Genomics">
        <title>Sequencing, annotation, and comparative genome analysis of the gerbil-adapted Helicobacter pylori strain B8.</title>
        <authorList>
            <person name="Farnbacher M."/>
            <person name="Jahns T."/>
            <person name="Willrodt D."/>
            <person name="Daniel R."/>
            <person name="Haas R."/>
            <person name="Goesmann A."/>
            <person name="Kurtz S."/>
            <person name="Rieder G."/>
        </authorList>
    </citation>
    <scope>NUCLEOTIDE SEQUENCE [LARGE SCALE GENOMIC DNA]</scope>
    <source>
        <strain evidence="1 2">B8</strain>
    </source>
</reference>
<name>D7FFI0_HELP3</name>
<accession>D7FFI0</accession>
<dbReference type="Proteomes" id="UP000007091">
    <property type="component" value="Chromosome"/>
</dbReference>
<organism evidence="1 2">
    <name type="scientific">Helicobacter pylori (strain B8)</name>
    <dbReference type="NCBI Taxonomy" id="693745"/>
    <lineage>
        <taxon>Bacteria</taxon>
        <taxon>Pseudomonadati</taxon>
        <taxon>Campylobacterota</taxon>
        <taxon>Epsilonproteobacteria</taxon>
        <taxon>Campylobacterales</taxon>
        <taxon>Helicobacteraceae</taxon>
        <taxon>Helicobacter</taxon>
    </lineage>
</organism>
<evidence type="ECO:0000313" key="1">
    <source>
        <dbReference type="EMBL" id="CBI66937.1"/>
    </source>
</evidence>
<dbReference type="HOGENOM" id="CLU_3136410_0_0_7"/>